<dbReference type="AlphaFoldDB" id="A0ABD6DWL9"/>
<reference evidence="9 10" key="1">
    <citation type="journal article" date="2019" name="Int. J. Syst. Evol. Microbiol.">
        <title>The Global Catalogue of Microorganisms (GCM) 10K type strain sequencing project: providing services to taxonomists for standard genome sequencing and annotation.</title>
        <authorList>
            <consortium name="The Broad Institute Genomics Platform"/>
            <consortium name="The Broad Institute Genome Sequencing Center for Infectious Disease"/>
            <person name="Wu L."/>
            <person name="Ma J."/>
        </authorList>
    </citation>
    <scope>NUCLEOTIDE SEQUENCE [LARGE SCALE GENOMIC DNA]</scope>
    <source>
        <strain evidence="9 10">CGMCC 1.10387</strain>
    </source>
</reference>
<dbReference type="RefSeq" id="WP_256306251.1">
    <property type="nucleotide sequence ID" value="NZ_JANHAW010000001.1"/>
</dbReference>
<evidence type="ECO:0000259" key="7">
    <source>
        <dbReference type="PROSITE" id="PS50111"/>
    </source>
</evidence>
<comment type="similarity">
    <text evidence="2">Belongs to the methyl-accepting chemotaxis (MCP) protein family.</text>
</comment>
<dbReference type="Gene3D" id="1.10.287.950">
    <property type="entry name" value="Methyl-accepting chemotaxis protein"/>
    <property type="match status" value="1"/>
</dbReference>
<feature type="domain" description="Methyl-accepting transducer" evidence="7">
    <location>
        <begin position="438"/>
        <end position="674"/>
    </location>
</feature>
<evidence type="ECO:0000313" key="10">
    <source>
        <dbReference type="Proteomes" id="UP001597092"/>
    </source>
</evidence>
<evidence type="ECO:0000256" key="4">
    <source>
        <dbReference type="SAM" id="Coils"/>
    </source>
</evidence>
<dbReference type="CDD" id="cd11386">
    <property type="entry name" value="MCP_signal"/>
    <property type="match status" value="1"/>
</dbReference>
<organism evidence="9 10">
    <name type="scientific">Halobellus litoreus</name>
    <dbReference type="NCBI Taxonomy" id="755310"/>
    <lineage>
        <taxon>Archaea</taxon>
        <taxon>Methanobacteriati</taxon>
        <taxon>Methanobacteriota</taxon>
        <taxon>Stenosarchaea group</taxon>
        <taxon>Halobacteria</taxon>
        <taxon>Halobacteriales</taxon>
        <taxon>Haloferacaceae</taxon>
        <taxon>Halobellus</taxon>
    </lineage>
</organism>
<dbReference type="CDD" id="cd06225">
    <property type="entry name" value="HAMP"/>
    <property type="match status" value="2"/>
</dbReference>
<gene>
    <name evidence="9" type="ORF">ACFSAS_08710</name>
</gene>
<dbReference type="Pfam" id="PF00672">
    <property type="entry name" value="HAMP"/>
    <property type="match status" value="2"/>
</dbReference>
<feature type="transmembrane region" description="Helical" evidence="6">
    <location>
        <begin position="276"/>
        <end position="298"/>
    </location>
</feature>
<dbReference type="PRINTS" id="PR00260">
    <property type="entry name" value="CHEMTRNSDUCR"/>
</dbReference>
<feature type="domain" description="HAMP" evidence="8">
    <location>
        <begin position="366"/>
        <end position="419"/>
    </location>
</feature>
<evidence type="ECO:0000256" key="5">
    <source>
        <dbReference type="SAM" id="MobiDB-lite"/>
    </source>
</evidence>
<dbReference type="Pfam" id="PF00015">
    <property type="entry name" value="MCPsignal"/>
    <property type="match status" value="1"/>
</dbReference>
<evidence type="ECO:0000256" key="1">
    <source>
        <dbReference type="ARBA" id="ARBA00023224"/>
    </source>
</evidence>
<evidence type="ECO:0000256" key="6">
    <source>
        <dbReference type="SAM" id="Phobius"/>
    </source>
</evidence>
<dbReference type="EMBL" id="JBHUDP010000002">
    <property type="protein sequence ID" value="MFD1685689.1"/>
    <property type="molecule type" value="Genomic_DNA"/>
</dbReference>
<keyword evidence="1 3" id="KW-0807">Transducer</keyword>
<evidence type="ECO:0000256" key="2">
    <source>
        <dbReference type="ARBA" id="ARBA00029447"/>
    </source>
</evidence>
<dbReference type="Gene3D" id="6.10.250.1910">
    <property type="match status" value="1"/>
</dbReference>
<dbReference type="SUPFAM" id="SSF58104">
    <property type="entry name" value="Methyl-accepting chemotaxis protein (MCP) signaling domain"/>
    <property type="match status" value="1"/>
</dbReference>
<feature type="region of interest" description="Disordered" evidence="5">
    <location>
        <begin position="729"/>
        <end position="780"/>
    </location>
</feature>
<accession>A0ABD6DWL9</accession>
<feature type="coiled-coil region" evidence="4">
    <location>
        <begin position="337"/>
        <end position="371"/>
    </location>
</feature>
<keyword evidence="6" id="KW-1133">Transmembrane helix</keyword>
<dbReference type="GO" id="GO:0007165">
    <property type="term" value="P:signal transduction"/>
    <property type="evidence" value="ECO:0007669"/>
    <property type="project" value="UniProtKB-KW"/>
</dbReference>
<dbReference type="InterPro" id="IPR004090">
    <property type="entry name" value="Chemotax_Me-accpt_rcpt"/>
</dbReference>
<keyword evidence="6" id="KW-0472">Membrane</keyword>
<sequence>MTRSGMFESVRSSFGAKLGVALLAVVALVVGFGFVVQEETSAALEDEVRTELSTSAETRAAELDTWISGIEGQVRLHSTRSVIQSGDTGAISRHLKDTAERDALPDGVVAVHYYSMDEGTIQASSMPRMEGVNPAEEGAPFATDPPTFEGTDDTYVTAPFTVPVVDFPVVSVISPVEGANGKALIYMIDLRSHTESFAQTAGQGSTVVVDGEGRIVAHPDSEMLLRSYERDVAALSEGGFAQRENMLVAGAQMETLEWTVLARSDRATAYALGDQITSFVVGLILLALVSLAFVGVVVGSNTIVSLRRLADRADAMAKGDLDVDLSTTRSDEFGTLYRSFDEMREELRSQIRATEEKKAAIEEKNRTLEATAAEYGTVMDAVADGDLTRRLDTDTEHEAMADIAASFNQMLDAVSETMGEVKAFSKHVVTAAERVDDGADEVMDASSQVTTATTEISDGAERQTEALHEVSTEMDALSSSAEEIAATVDEVAQASERAAEVGEEGQEHAERAIEEMDAVEQTTAETAEEVTALAEELDAVSEVVDVISDIAAETNLLALNASIEAARTGEEGDGFAVVADEVKQLAEETAESAAEIEERIDRIQARAGETTTAMTETQARIESGVETVEAAIDALDNVATAVDETDSSIQEIRDATAQQASSATSVVDRVDDVAAIGDQTAEEATDAAAAAQQQTSTMTTVSDAAEQLTAQARELRTVLEDFTVAESAGSNAFTTESRPDLAANGADPAGNGRGSDSGLRADGFDPADPRARNGDGAGGD</sequence>
<keyword evidence="10" id="KW-1185">Reference proteome</keyword>
<protein>
    <submittedName>
        <fullName evidence="9">Methyl-accepting chemotaxis protein</fullName>
    </submittedName>
</protein>
<dbReference type="SUPFAM" id="SSF158472">
    <property type="entry name" value="HAMP domain-like"/>
    <property type="match status" value="1"/>
</dbReference>
<dbReference type="Proteomes" id="UP001597092">
    <property type="component" value="Unassembled WGS sequence"/>
</dbReference>
<dbReference type="PANTHER" id="PTHR32089">
    <property type="entry name" value="METHYL-ACCEPTING CHEMOTAXIS PROTEIN MCPB"/>
    <property type="match status" value="1"/>
</dbReference>
<dbReference type="Gene3D" id="3.30.450.20">
    <property type="entry name" value="PAS domain"/>
    <property type="match status" value="2"/>
</dbReference>
<dbReference type="SMART" id="SM00304">
    <property type="entry name" value="HAMP"/>
    <property type="match status" value="2"/>
</dbReference>
<dbReference type="PROSITE" id="PS50885">
    <property type="entry name" value="HAMP"/>
    <property type="match status" value="2"/>
</dbReference>
<dbReference type="PANTHER" id="PTHR32089:SF112">
    <property type="entry name" value="LYSOZYME-LIKE PROTEIN-RELATED"/>
    <property type="match status" value="1"/>
</dbReference>
<evidence type="ECO:0000256" key="3">
    <source>
        <dbReference type="PROSITE-ProRule" id="PRU00284"/>
    </source>
</evidence>
<keyword evidence="6" id="KW-0812">Transmembrane</keyword>
<feature type="coiled-coil region" evidence="4">
    <location>
        <begin position="579"/>
        <end position="606"/>
    </location>
</feature>
<feature type="domain" description="HAMP" evidence="8">
    <location>
        <begin position="300"/>
        <end position="352"/>
    </location>
</feature>
<dbReference type="SMART" id="SM00283">
    <property type="entry name" value="MA"/>
    <property type="match status" value="1"/>
</dbReference>
<dbReference type="InterPro" id="IPR004089">
    <property type="entry name" value="MCPsignal_dom"/>
</dbReference>
<evidence type="ECO:0000313" key="9">
    <source>
        <dbReference type="EMBL" id="MFD1685689.1"/>
    </source>
</evidence>
<keyword evidence="4" id="KW-0175">Coiled coil</keyword>
<proteinExistence type="inferred from homology"/>
<dbReference type="PROSITE" id="PS50111">
    <property type="entry name" value="CHEMOTAXIS_TRANSDUC_2"/>
    <property type="match status" value="1"/>
</dbReference>
<comment type="caution">
    <text evidence="9">The sequence shown here is derived from an EMBL/GenBank/DDBJ whole genome shotgun (WGS) entry which is preliminary data.</text>
</comment>
<dbReference type="InterPro" id="IPR003660">
    <property type="entry name" value="HAMP_dom"/>
</dbReference>
<name>A0ABD6DWL9_9EURY</name>
<evidence type="ECO:0000259" key="8">
    <source>
        <dbReference type="PROSITE" id="PS50885"/>
    </source>
</evidence>